<dbReference type="Gene3D" id="2.40.70.10">
    <property type="entry name" value="Acid Proteases"/>
    <property type="match status" value="2"/>
</dbReference>
<protein>
    <submittedName>
        <fullName evidence="8">Putative aspartic-type</fullName>
    </submittedName>
</protein>
<dbReference type="InterPro" id="IPR021109">
    <property type="entry name" value="Peptidase_aspartic_dom_sf"/>
</dbReference>
<dbReference type="GO" id="GO:0006508">
    <property type="term" value="P:proteolysis"/>
    <property type="evidence" value="ECO:0007669"/>
    <property type="project" value="UniProtKB-KW"/>
</dbReference>
<keyword evidence="4" id="KW-1015">Disulfide bond</keyword>
<keyword evidence="2 5" id="KW-0064">Aspartyl protease</keyword>
<dbReference type="PROSITE" id="PS51767">
    <property type="entry name" value="PEPTIDASE_A1"/>
    <property type="match status" value="1"/>
</dbReference>
<feature type="chain" id="PRO_5002543685" evidence="6">
    <location>
        <begin position="19"/>
        <end position="449"/>
    </location>
</feature>
<dbReference type="Proteomes" id="UP000053317">
    <property type="component" value="Unassembled WGS sequence"/>
</dbReference>
<dbReference type="InterPro" id="IPR001969">
    <property type="entry name" value="Aspartic_peptidase_AS"/>
</dbReference>
<dbReference type="CDD" id="cd05471">
    <property type="entry name" value="pepsin_like"/>
    <property type="match status" value="1"/>
</dbReference>
<proteinExistence type="inferred from homology"/>
<dbReference type="GO" id="GO:0004190">
    <property type="term" value="F:aspartic-type endopeptidase activity"/>
    <property type="evidence" value="ECO:0007669"/>
    <property type="project" value="UniProtKB-KW"/>
</dbReference>
<evidence type="ECO:0000313" key="9">
    <source>
        <dbReference type="Proteomes" id="UP000053317"/>
    </source>
</evidence>
<comment type="caution">
    <text evidence="8">The sequence shown here is derived from an EMBL/GenBank/DDBJ whole genome shotgun (WGS) entry which is preliminary data.</text>
</comment>
<evidence type="ECO:0000256" key="3">
    <source>
        <dbReference type="PIRSR" id="PIRSR601461-1"/>
    </source>
</evidence>
<evidence type="ECO:0000256" key="5">
    <source>
        <dbReference type="RuleBase" id="RU000454"/>
    </source>
</evidence>
<dbReference type="InterPro" id="IPR034164">
    <property type="entry name" value="Pepsin-like_dom"/>
</dbReference>
<evidence type="ECO:0000256" key="6">
    <source>
        <dbReference type="SAM" id="SignalP"/>
    </source>
</evidence>
<keyword evidence="9" id="KW-1185">Reference proteome</keyword>
<accession>A0A0G2EMW1</accession>
<evidence type="ECO:0000256" key="1">
    <source>
        <dbReference type="ARBA" id="ARBA00007447"/>
    </source>
</evidence>
<dbReference type="InterPro" id="IPR033121">
    <property type="entry name" value="PEPTIDASE_A1"/>
</dbReference>
<feature type="active site" evidence="3">
    <location>
        <position position="107"/>
    </location>
</feature>
<reference evidence="8 9" key="1">
    <citation type="submission" date="2015-05" db="EMBL/GenBank/DDBJ databases">
        <title>Distinctive expansion of gene families associated with plant cell wall degradation and secondary metabolism in the genomes of grapevine trunk pathogens.</title>
        <authorList>
            <person name="Lawrence D.P."/>
            <person name="Travadon R."/>
            <person name="Rolshausen P.E."/>
            <person name="Baumgartner K."/>
        </authorList>
    </citation>
    <scope>NUCLEOTIDE SEQUENCE [LARGE SCALE GENOMIC DNA]</scope>
    <source>
        <strain evidence="8">UCRPC4</strain>
    </source>
</reference>
<dbReference type="SUPFAM" id="SSF50630">
    <property type="entry name" value="Acid proteases"/>
    <property type="match status" value="1"/>
</dbReference>
<dbReference type="GO" id="GO:0000324">
    <property type="term" value="C:fungal-type vacuole"/>
    <property type="evidence" value="ECO:0007669"/>
    <property type="project" value="TreeGrafter"/>
</dbReference>
<evidence type="ECO:0000313" key="8">
    <source>
        <dbReference type="EMBL" id="KKY24102.1"/>
    </source>
</evidence>
<dbReference type="Pfam" id="PF00026">
    <property type="entry name" value="Asp"/>
    <property type="match status" value="1"/>
</dbReference>
<dbReference type="AlphaFoldDB" id="A0A0G2EMW1"/>
<feature type="signal peptide" evidence="6">
    <location>
        <begin position="1"/>
        <end position="18"/>
    </location>
</feature>
<keyword evidence="6" id="KW-0732">Signal</keyword>
<dbReference type="PANTHER" id="PTHR47966:SF47">
    <property type="entry name" value="ENDOPEPTIDASE, PUTATIVE (AFU_ORTHOLOGUE AFUA_3G01220)-RELATED"/>
    <property type="match status" value="1"/>
</dbReference>
<evidence type="ECO:0000256" key="2">
    <source>
        <dbReference type="ARBA" id="ARBA00022750"/>
    </source>
</evidence>
<evidence type="ECO:0000259" key="7">
    <source>
        <dbReference type="PROSITE" id="PS51767"/>
    </source>
</evidence>
<gene>
    <name evidence="8" type="ORF">UCRPC4_g02568</name>
</gene>
<name>A0A0G2EMW1_PHACM</name>
<comment type="similarity">
    <text evidence="1 5">Belongs to the peptidase A1 family.</text>
</comment>
<feature type="active site" evidence="3">
    <location>
        <position position="331"/>
    </location>
</feature>
<feature type="disulfide bond" evidence="4">
    <location>
        <begin position="366"/>
        <end position="402"/>
    </location>
</feature>
<evidence type="ECO:0000256" key="4">
    <source>
        <dbReference type="PIRSR" id="PIRSR601461-2"/>
    </source>
</evidence>
<organism evidence="8 9">
    <name type="scientific">Phaeomoniella chlamydospora</name>
    <name type="common">Phaeoacremonium chlamydosporum</name>
    <dbReference type="NCBI Taxonomy" id="158046"/>
    <lineage>
        <taxon>Eukaryota</taxon>
        <taxon>Fungi</taxon>
        <taxon>Dikarya</taxon>
        <taxon>Ascomycota</taxon>
        <taxon>Pezizomycotina</taxon>
        <taxon>Eurotiomycetes</taxon>
        <taxon>Chaetothyriomycetidae</taxon>
        <taxon>Phaeomoniellales</taxon>
        <taxon>Phaeomoniellaceae</taxon>
        <taxon>Phaeomoniella</taxon>
    </lineage>
</organism>
<dbReference type="PANTHER" id="PTHR47966">
    <property type="entry name" value="BETA-SITE APP-CLEAVING ENZYME, ISOFORM A-RELATED"/>
    <property type="match status" value="1"/>
</dbReference>
<keyword evidence="5" id="KW-0378">Hydrolase</keyword>
<dbReference type="InterPro" id="IPR001461">
    <property type="entry name" value="Aspartic_peptidase_A1"/>
</dbReference>
<dbReference type="PRINTS" id="PR00792">
    <property type="entry name" value="PEPSIN"/>
</dbReference>
<feature type="domain" description="Peptidase A1" evidence="7">
    <location>
        <begin position="91"/>
        <end position="442"/>
    </location>
</feature>
<dbReference type="PROSITE" id="PS00141">
    <property type="entry name" value="ASP_PROTEASE"/>
    <property type="match status" value="2"/>
</dbReference>
<reference evidence="8 9" key="2">
    <citation type="submission" date="2015-05" db="EMBL/GenBank/DDBJ databases">
        <authorList>
            <person name="Morales-Cruz A."/>
            <person name="Amrine K.C."/>
            <person name="Cantu D."/>
        </authorList>
    </citation>
    <scope>NUCLEOTIDE SEQUENCE [LARGE SCALE GENOMIC DNA]</scope>
    <source>
        <strain evidence="8">UCRPC4</strain>
    </source>
</reference>
<keyword evidence="5" id="KW-0645">Protease</keyword>
<sequence length="449" mass="48838">MRSLIFIAVSLCLSLATANSSPLKLAKRSSSLPQKRASLVPRSSFDSETESILSLTRAKGTSVSSGYLNRLRLDKSNHTVQLNDTQLGEIFISAISFGNQSFDAIVDTGSSDTWLVEAGFTCVDPETNATITEAECYFGAYYYPDSTVQFITDENFNITYADGEYLNGYMAYETVTLANITVTNQEVGIVNLAGWNGDGISSGLIGLAYPDLTSAYAGTNATADSYDEALTYDPIFTTMYKRNLTAPYFSLALSRDESQSGNGGLMAIGGIPCNIPGGIQSPFTSTPIETLRTDFRKGSNYYYYTINPYGFSFTTNKTLDPTSLNQTFIVDSGTTLNYIPTTSAATFNSLFSPPAFLDEGYYYVSCNATAPSFNVYITSNTSAYYPTNPYDLILDIDEGDICLSGVQDGGEPGDGNVFILGDVFLKNVLAVFDVGNEEMRFAKREFYDS</sequence>
<dbReference type="OrthoDB" id="15189at2759"/>
<dbReference type="EMBL" id="LCWF01000063">
    <property type="protein sequence ID" value="KKY24102.1"/>
    <property type="molecule type" value="Genomic_DNA"/>
</dbReference>